<dbReference type="Proteomes" id="UP001060085">
    <property type="component" value="Linkage Group LG05"/>
</dbReference>
<sequence>MLSLQDLRRSSCNRLSSSERVMFHLAIYYDFSENKTLVVQLGLDLSSIVFWDRYNEPGKERTFCFEAVAINMSRLKEKYGVKNNPIVKNLSNKISHLGLKKIMDELKKARQMVEEPGKIGSDIPEEYDRDMESEIRDLTSLLQEISTSSISNVQEVRRHIKSVIHPMLSDDPCQSLSTPLETAVMKGRWKTNSTKMDKSQWEYVSIAHRKIGKSSGSSSRSGRGSGSGSNPSPRGRGRPPRSDRGRGRGQSSCRSSLSFIVSPDSLSVPFPFNNAFSGFMYQFYTKLEECSWRW</sequence>
<accession>A0ACC0ARF2</accession>
<organism evidence="1 2">
    <name type="scientific">Catharanthus roseus</name>
    <name type="common">Madagascar periwinkle</name>
    <name type="synonym">Vinca rosea</name>
    <dbReference type="NCBI Taxonomy" id="4058"/>
    <lineage>
        <taxon>Eukaryota</taxon>
        <taxon>Viridiplantae</taxon>
        <taxon>Streptophyta</taxon>
        <taxon>Embryophyta</taxon>
        <taxon>Tracheophyta</taxon>
        <taxon>Spermatophyta</taxon>
        <taxon>Magnoliopsida</taxon>
        <taxon>eudicotyledons</taxon>
        <taxon>Gunneridae</taxon>
        <taxon>Pentapetalae</taxon>
        <taxon>asterids</taxon>
        <taxon>lamiids</taxon>
        <taxon>Gentianales</taxon>
        <taxon>Apocynaceae</taxon>
        <taxon>Rauvolfioideae</taxon>
        <taxon>Vinceae</taxon>
        <taxon>Catharanthinae</taxon>
        <taxon>Catharanthus</taxon>
    </lineage>
</organism>
<evidence type="ECO:0000313" key="2">
    <source>
        <dbReference type="Proteomes" id="UP001060085"/>
    </source>
</evidence>
<comment type="caution">
    <text evidence="1">The sequence shown here is derived from an EMBL/GenBank/DDBJ whole genome shotgun (WGS) entry which is preliminary data.</text>
</comment>
<reference evidence="2" key="1">
    <citation type="journal article" date="2023" name="Nat. Plants">
        <title>Single-cell RNA sequencing provides a high-resolution roadmap for understanding the multicellular compartmentation of specialized metabolism.</title>
        <authorList>
            <person name="Sun S."/>
            <person name="Shen X."/>
            <person name="Li Y."/>
            <person name="Li Y."/>
            <person name="Wang S."/>
            <person name="Li R."/>
            <person name="Zhang H."/>
            <person name="Shen G."/>
            <person name="Guo B."/>
            <person name="Wei J."/>
            <person name="Xu J."/>
            <person name="St-Pierre B."/>
            <person name="Chen S."/>
            <person name="Sun C."/>
        </authorList>
    </citation>
    <scope>NUCLEOTIDE SEQUENCE [LARGE SCALE GENOMIC DNA]</scope>
</reference>
<protein>
    <submittedName>
        <fullName evidence="1">Uncharacterized protein</fullName>
    </submittedName>
</protein>
<dbReference type="EMBL" id="CM044705">
    <property type="protein sequence ID" value="KAI5663311.1"/>
    <property type="molecule type" value="Genomic_DNA"/>
</dbReference>
<evidence type="ECO:0000313" key="1">
    <source>
        <dbReference type="EMBL" id="KAI5663311.1"/>
    </source>
</evidence>
<keyword evidence="2" id="KW-1185">Reference proteome</keyword>
<proteinExistence type="predicted"/>
<gene>
    <name evidence="1" type="ORF">M9H77_22634</name>
</gene>
<name>A0ACC0ARF2_CATRO</name>